<dbReference type="InterPro" id="IPR022398">
    <property type="entry name" value="Peptidase_S8_His-AS"/>
</dbReference>
<dbReference type="Proteomes" id="UP001315860">
    <property type="component" value="Chromosome"/>
</dbReference>
<evidence type="ECO:0000256" key="5">
    <source>
        <dbReference type="PROSITE-ProRule" id="PRU01240"/>
    </source>
</evidence>
<keyword evidence="3 5" id="KW-0378">Hydrolase</keyword>
<evidence type="ECO:0000313" key="10">
    <source>
        <dbReference type="EMBL" id="UUI68999.1"/>
    </source>
</evidence>
<dbReference type="PANTHER" id="PTHR43806">
    <property type="entry name" value="PEPTIDASE S8"/>
    <property type="match status" value="1"/>
</dbReference>
<dbReference type="Pfam" id="PF00082">
    <property type="entry name" value="Peptidase_S8"/>
    <property type="match status" value="1"/>
</dbReference>
<keyword evidence="2 5" id="KW-0645">Protease</keyword>
<evidence type="ECO:0000256" key="3">
    <source>
        <dbReference type="ARBA" id="ARBA00022801"/>
    </source>
</evidence>
<dbReference type="Gene3D" id="2.60.40.10">
    <property type="entry name" value="Immunoglobulins"/>
    <property type="match status" value="1"/>
</dbReference>
<dbReference type="InterPro" id="IPR015500">
    <property type="entry name" value="Peptidase_S8_subtilisin-rel"/>
</dbReference>
<dbReference type="InterPro" id="IPR036852">
    <property type="entry name" value="Peptidase_S8/S53_dom_sf"/>
</dbReference>
<accession>A0ABY5KFD3</accession>
<evidence type="ECO:0000256" key="1">
    <source>
        <dbReference type="ARBA" id="ARBA00011073"/>
    </source>
</evidence>
<evidence type="ECO:0000259" key="8">
    <source>
        <dbReference type="Pfam" id="PF00082"/>
    </source>
</evidence>
<feature type="domain" description="Peptidase S8/S53" evidence="8">
    <location>
        <begin position="171"/>
        <end position="472"/>
    </location>
</feature>
<dbReference type="PROSITE" id="PS00138">
    <property type="entry name" value="SUBTILASE_SER"/>
    <property type="match status" value="1"/>
</dbReference>
<comment type="similarity">
    <text evidence="1 5 6">Belongs to the peptidase S8 family.</text>
</comment>
<keyword evidence="4 5" id="KW-0720">Serine protease</keyword>
<dbReference type="PROSITE" id="PS51892">
    <property type="entry name" value="SUBTILASE"/>
    <property type="match status" value="1"/>
</dbReference>
<proteinExistence type="inferred from homology"/>
<dbReference type="RefSeq" id="WP_232417624.1">
    <property type="nucleotide sequence ID" value="NZ_CP101990.1"/>
</dbReference>
<feature type="active site" description="Charge relay system" evidence="5">
    <location>
        <position position="456"/>
    </location>
</feature>
<name>A0ABY5KFD3_9ACTN</name>
<evidence type="ECO:0000313" key="11">
    <source>
        <dbReference type="Proteomes" id="UP001315860"/>
    </source>
</evidence>
<organism evidence="10 11">
    <name type="scientific">Aeromicrobium duanguangcaii</name>
    <dbReference type="NCBI Taxonomy" id="2968086"/>
    <lineage>
        <taxon>Bacteria</taxon>
        <taxon>Bacillati</taxon>
        <taxon>Actinomycetota</taxon>
        <taxon>Actinomycetes</taxon>
        <taxon>Propionibacteriales</taxon>
        <taxon>Nocardioidaceae</taxon>
        <taxon>Aeromicrobium</taxon>
    </lineage>
</organism>
<evidence type="ECO:0000256" key="6">
    <source>
        <dbReference type="RuleBase" id="RU003355"/>
    </source>
</evidence>
<evidence type="ECO:0000256" key="4">
    <source>
        <dbReference type="ARBA" id="ARBA00022825"/>
    </source>
</evidence>
<feature type="active site" description="Charge relay system" evidence="5">
    <location>
        <position position="260"/>
    </location>
</feature>
<dbReference type="PANTHER" id="PTHR43806:SF11">
    <property type="entry name" value="CEREVISIN-RELATED"/>
    <property type="match status" value="1"/>
</dbReference>
<dbReference type="EMBL" id="CP101990">
    <property type="protein sequence ID" value="UUI68999.1"/>
    <property type="molecule type" value="Genomic_DNA"/>
</dbReference>
<protein>
    <submittedName>
        <fullName evidence="10">S8 family serine peptidase</fullName>
    </submittedName>
</protein>
<dbReference type="Gene3D" id="3.40.50.200">
    <property type="entry name" value="Peptidase S8/S53 domain"/>
    <property type="match status" value="1"/>
</dbReference>
<feature type="domain" description="Bacterial Ig-like" evidence="9">
    <location>
        <begin position="649"/>
        <end position="719"/>
    </location>
</feature>
<keyword evidence="11" id="KW-1185">Reference proteome</keyword>
<dbReference type="PROSITE" id="PS00137">
    <property type="entry name" value="SUBTILASE_HIS"/>
    <property type="match status" value="1"/>
</dbReference>
<dbReference type="PROSITE" id="PS00136">
    <property type="entry name" value="SUBTILASE_ASP"/>
    <property type="match status" value="1"/>
</dbReference>
<dbReference type="Pfam" id="PF16640">
    <property type="entry name" value="Big_3_5"/>
    <property type="match status" value="1"/>
</dbReference>
<evidence type="ECO:0000259" key="9">
    <source>
        <dbReference type="Pfam" id="PF16640"/>
    </source>
</evidence>
<evidence type="ECO:0000256" key="2">
    <source>
        <dbReference type="ARBA" id="ARBA00022670"/>
    </source>
</evidence>
<dbReference type="InterPro" id="IPR050131">
    <property type="entry name" value="Peptidase_S8_subtilisin-like"/>
</dbReference>
<feature type="region of interest" description="Disordered" evidence="7">
    <location>
        <begin position="51"/>
        <end position="75"/>
    </location>
</feature>
<dbReference type="Gene3D" id="2.60.40.2700">
    <property type="match status" value="1"/>
</dbReference>
<dbReference type="InterPro" id="IPR032109">
    <property type="entry name" value="Big_3_5"/>
</dbReference>
<evidence type="ECO:0000256" key="7">
    <source>
        <dbReference type="SAM" id="MobiDB-lite"/>
    </source>
</evidence>
<dbReference type="InterPro" id="IPR023827">
    <property type="entry name" value="Peptidase_S8_Asp-AS"/>
</dbReference>
<dbReference type="InterPro" id="IPR023828">
    <property type="entry name" value="Peptidase_S8_Ser-AS"/>
</dbReference>
<dbReference type="PRINTS" id="PR00723">
    <property type="entry name" value="SUBTILISIN"/>
</dbReference>
<reference evidence="10 11" key="1">
    <citation type="submission" date="2022-07" db="EMBL/GenBank/DDBJ databases">
        <title>Novel species in genus Aeromicrobium.</title>
        <authorList>
            <person name="Ye L."/>
        </authorList>
    </citation>
    <scope>NUCLEOTIDE SEQUENCE [LARGE SCALE GENOMIC DNA]</scope>
    <source>
        <strain evidence="11">zg-Y50</strain>
    </source>
</reference>
<gene>
    <name evidence="10" type="ORF">NP095_02500</name>
</gene>
<dbReference type="SUPFAM" id="SSF52743">
    <property type="entry name" value="Subtilisin-like"/>
    <property type="match status" value="1"/>
</dbReference>
<sequence length="724" mass="74600">MILPVLVAATVMVDVGASAEPVTEPSARVEPAGSPAPRLARGLIVKARSDTPARRSSIARSARTELPTGNGVASTASAPAGLSVLRLEEPVPVAELDAAIEQVESRADVEWVIADTLRTTTSAPPVEVDDPGFLIQGNLWDTRDTIDGQPTDGGFTTRAPALWRSTQGDPSVVVAVVDTGITQHPDLEGQTVAGYDFVDDECTPLGDACYYDRTYVNAGDGDGWDADPSDPGDWRDEGLVTRCFGPVDDPSEYTAESSWHGTHVAGTVAAKAGNGFGVAGVAPGVKVQPVRVLGHCGGWDTDIVFGILWAAGVDLREYDVPLNPTPAKVVNLSLGGAYESAEDAAQDCELYGEIASMARARGATLVAAAGNDSAREIAPLSHSVPASCAGFVSVASTSDTGHRSWYSTAGEGVDIAAPGGEMQVPTSSAERGILSTVNLGTTAPGAAGYAFYQGTSMATPAVAAGAALLYSLGITSPDAVEAGLKSAVQPFSTVRYGRRTIGGAATSLTTDELDCTTTGRTSCGAGILDLSRVTAPLAAPRVTGTAALGEQLQARSAGLTTAGASTLTWWRAATKVGTGAAYRITAADAGRTLTVRDTVASGPFAGASLATSVVVPAAPTPKPTPKPVAKVKATLRMSVPSKFRRTKRAPLTVRIAAPGVRPTGTVRIYDGRKRITTRKLQAKHGGTLRVTLPKLKKGKHRLRVVYSGSATVRSAAASKVVRAR</sequence>
<feature type="active site" description="Charge relay system" evidence="5">
    <location>
        <position position="178"/>
    </location>
</feature>
<dbReference type="InterPro" id="IPR013783">
    <property type="entry name" value="Ig-like_fold"/>
</dbReference>
<dbReference type="InterPro" id="IPR000209">
    <property type="entry name" value="Peptidase_S8/S53_dom"/>
</dbReference>